<gene>
    <name evidence="2" type="ORF">AB1207_23960</name>
</gene>
<sequence>MGILLCTGGDEQLVRYALGSSTSTMAVASYDALSAEQRAGLPDLAQLQAVVNETLIGQGAHPFDGSPSDRNCAPTDTATGTSNREQVLTSSRQAGAATGSAAVSRRGARWRRQVKEHYGSALRPMQETCIGGVRAWRSGDHGALTNKYDAGHTQGGVQFGPVLSLSL</sequence>
<evidence type="ECO:0000313" key="3">
    <source>
        <dbReference type="Proteomes" id="UP001555826"/>
    </source>
</evidence>
<evidence type="ECO:0000256" key="1">
    <source>
        <dbReference type="SAM" id="MobiDB-lite"/>
    </source>
</evidence>
<keyword evidence="3" id="KW-1185">Reference proteome</keyword>
<evidence type="ECO:0000313" key="2">
    <source>
        <dbReference type="EMBL" id="MEW9267807.1"/>
    </source>
</evidence>
<proteinExistence type="predicted"/>
<accession>A0ABV3PEZ0</accession>
<organism evidence="2 3">
    <name type="scientific">Kineococcus endophyticus</name>
    <dbReference type="NCBI Taxonomy" id="1181883"/>
    <lineage>
        <taxon>Bacteria</taxon>
        <taxon>Bacillati</taxon>
        <taxon>Actinomycetota</taxon>
        <taxon>Actinomycetes</taxon>
        <taxon>Kineosporiales</taxon>
        <taxon>Kineosporiaceae</taxon>
        <taxon>Kineococcus</taxon>
    </lineage>
</organism>
<dbReference type="EMBL" id="JBFNQN010000024">
    <property type="protein sequence ID" value="MEW9267807.1"/>
    <property type="molecule type" value="Genomic_DNA"/>
</dbReference>
<feature type="region of interest" description="Disordered" evidence="1">
    <location>
        <begin position="61"/>
        <end position="108"/>
    </location>
</feature>
<reference evidence="2 3" key="1">
    <citation type="submission" date="2024-07" db="EMBL/GenBank/DDBJ databases">
        <authorList>
            <person name="Thanompreechachai J."/>
            <person name="Duangmal K."/>
        </authorList>
    </citation>
    <scope>NUCLEOTIDE SEQUENCE [LARGE SCALE GENOMIC DNA]</scope>
    <source>
        <strain evidence="2 3">KCTC 19886</strain>
    </source>
</reference>
<feature type="compositionally biased region" description="Polar residues" evidence="1">
    <location>
        <begin position="74"/>
        <end position="93"/>
    </location>
</feature>
<comment type="caution">
    <text evidence="2">The sequence shown here is derived from an EMBL/GenBank/DDBJ whole genome shotgun (WGS) entry which is preliminary data.</text>
</comment>
<protein>
    <submittedName>
        <fullName evidence="2">Uncharacterized protein</fullName>
    </submittedName>
</protein>
<dbReference type="RefSeq" id="WP_367641302.1">
    <property type="nucleotide sequence ID" value="NZ_JBFNQN010000024.1"/>
</dbReference>
<dbReference type="Proteomes" id="UP001555826">
    <property type="component" value="Unassembled WGS sequence"/>
</dbReference>
<name>A0ABV3PEZ0_9ACTN</name>